<dbReference type="SUPFAM" id="SSF55729">
    <property type="entry name" value="Acyl-CoA N-acyltransferases (Nat)"/>
    <property type="match status" value="1"/>
</dbReference>
<dbReference type="Gene3D" id="3.40.630.30">
    <property type="match status" value="1"/>
</dbReference>
<dbReference type="EC" id="2.3.1.4" evidence="1"/>
<evidence type="ECO:0000313" key="4">
    <source>
        <dbReference type="EMBL" id="GEU69490.1"/>
    </source>
</evidence>
<organism evidence="4">
    <name type="scientific">Tanacetum cinerariifolium</name>
    <name type="common">Dalmatian daisy</name>
    <name type="synonym">Chrysanthemum cinerariifolium</name>
    <dbReference type="NCBI Taxonomy" id="118510"/>
    <lineage>
        <taxon>Eukaryota</taxon>
        <taxon>Viridiplantae</taxon>
        <taxon>Streptophyta</taxon>
        <taxon>Embryophyta</taxon>
        <taxon>Tracheophyta</taxon>
        <taxon>Spermatophyta</taxon>
        <taxon>Magnoliopsida</taxon>
        <taxon>eudicotyledons</taxon>
        <taxon>Gunneridae</taxon>
        <taxon>Pentapetalae</taxon>
        <taxon>asterids</taxon>
        <taxon>campanulids</taxon>
        <taxon>Asterales</taxon>
        <taxon>Asteraceae</taxon>
        <taxon>Asteroideae</taxon>
        <taxon>Anthemideae</taxon>
        <taxon>Anthemidinae</taxon>
        <taxon>Tanacetum</taxon>
    </lineage>
</organism>
<dbReference type="InterPro" id="IPR000182">
    <property type="entry name" value="GNAT_dom"/>
</dbReference>
<keyword evidence="2" id="KW-1133">Transmembrane helix</keyword>
<keyword evidence="2" id="KW-0472">Membrane</keyword>
<comment type="caution">
    <text evidence="4">The sequence shown here is derived from an EMBL/GenBank/DDBJ whole genome shotgun (WGS) entry which is preliminary data.</text>
</comment>
<dbReference type="AlphaFoldDB" id="A0A6L2M785"/>
<comment type="pathway">
    <text evidence="1">Nucleotide-sugar biosynthesis; UDP-N-acetyl-alpha-D-glucosamine biosynthesis; N-acetyl-alpha-D-glucosamine 1-phosphate from alpha-D-glucosamine 6-phosphate (route I): step 1/2.</text>
</comment>
<evidence type="ECO:0000256" key="2">
    <source>
        <dbReference type="SAM" id="Phobius"/>
    </source>
</evidence>
<keyword evidence="1 4" id="KW-0808">Transferase</keyword>
<sequence length="249" mass="27933">MQTETASSNEEIYQVRNLEITDKNKGFMELLQQLTVCDPVSDKVFQKRFEEFKAYGNDHIICVIEDASKSKIVATGSVFIEKKFVRSCGKAGHIEDGVVDSSAKGMQLGKKVIGFLTDHARSMGCFKVGAAVCISTHLVDYHMLLNRSYVMELSNNIATTFVSSMKNASDWVTFAYDAPFARAVVFGVPIGGHLFVEGLQLVVILFLLSQKSCKPPKRPLTDKEIDDLCDEWVPSLLSRLLRQRWKRNL</sequence>
<comment type="subunit">
    <text evidence="1">Homodimer.</text>
</comment>
<evidence type="ECO:0000256" key="1">
    <source>
        <dbReference type="RuleBase" id="RU365086"/>
    </source>
</evidence>
<keyword evidence="2" id="KW-0812">Transmembrane</keyword>
<comment type="catalytic activity">
    <reaction evidence="1">
        <text>D-glucosamine 6-phosphate + acetyl-CoA = N-acetyl-D-glucosamine 6-phosphate + CoA + H(+)</text>
        <dbReference type="Rhea" id="RHEA:10292"/>
        <dbReference type="ChEBI" id="CHEBI:15378"/>
        <dbReference type="ChEBI" id="CHEBI:57287"/>
        <dbReference type="ChEBI" id="CHEBI:57288"/>
        <dbReference type="ChEBI" id="CHEBI:57513"/>
        <dbReference type="ChEBI" id="CHEBI:58725"/>
        <dbReference type="EC" id="2.3.1.4"/>
    </reaction>
</comment>
<dbReference type="InterPro" id="IPR016181">
    <property type="entry name" value="Acyl_CoA_acyltransferase"/>
</dbReference>
<gene>
    <name evidence="4" type="ORF">Tci_041468</name>
</gene>
<comment type="similarity">
    <text evidence="1">Belongs to the acetyltransferase family. GNA1 subfamily.</text>
</comment>
<evidence type="ECO:0000259" key="3">
    <source>
        <dbReference type="Pfam" id="PF00583"/>
    </source>
</evidence>
<accession>A0A6L2M785</accession>
<dbReference type="CDD" id="cd04301">
    <property type="entry name" value="NAT_SF"/>
    <property type="match status" value="1"/>
</dbReference>
<dbReference type="Pfam" id="PF00583">
    <property type="entry name" value="Acetyltransf_1"/>
    <property type="match status" value="1"/>
</dbReference>
<keyword evidence="1" id="KW-0012">Acyltransferase</keyword>
<dbReference type="GO" id="GO:0004343">
    <property type="term" value="F:glucosamine 6-phosphate N-acetyltransferase activity"/>
    <property type="evidence" value="ECO:0007669"/>
    <property type="project" value="UniProtKB-UniRule"/>
</dbReference>
<feature type="domain" description="N-acetyltransferase" evidence="3">
    <location>
        <begin position="45"/>
        <end position="128"/>
    </location>
</feature>
<reference evidence="4" key="1">
    <citation type="journal article" date="2019" name="Sci. Rep.">
        <title>Draft genome of Tanacetum cinerariifolium, the natural source of mosquito coil.</title>
        <authorList>
            <person name="Yamashiro T."/>
            <person name="Shiraishi A."/>
            <person name="Satake H."/>
            <person name="Nakayama K."/>
        </authorList>
    </citation>
    <scope>NUCLEOTIDE SEQUENCE</scope>
</reference>
<dbReference type="EMBL" id="BKCJ010005945">
    <property type="protein sequence ID" value="GEU69490.1"/>
    <property type="molecule type" value="Genomic_DNA"/>
</dbReference>
<feature type="transmembrane region" description="Helical" evidence="2">
    <location>
        <begin position="183"/>
        <end position="208"/>
    </location>
</feature>
<dbReference type="PANTHER" id="PTHR13355">
    <property type="entry name" value="GLUCOSAMINE 6-PHOSPHATE N-ACETYLTRANSFERASE"/>
    <property type="match status" value="1"/>
</dbReference>
<protein>
    <recommendedName>
        <fullName evidence="1">Glucosamine 6-phosphate N-acetyltransferase</fullName>
        <ecNumber evidence="1">2.3.1.4</ecNumber>
    </recommendedName>
</protein>
<proteinExistence type="inferred from homology"/>
<dbReference type="UniPathway" id="UPA00113">
    <property type="reaction ID" value="UER00529"/>
</dbReference>
<dbReference type="InterPro" id="IPR039143">
    <property type="entry name" value="GNPNAT1-like"/>
</dbReference>
<dbReference type="PANTHER" id="PTHR13355:SF11">
    <property type="entry name" value="GLUCOSAMINE 6-PHOSPHATE N-ACETYLTRANSFERASE"/>
    <property type="match status" value="1"/>
</dbReference>
<name>A0A6L2M785_TANCI</name>
<dbReference type="GO" id="GO:0006048">
    <property type="term" value="P:UDP-N-acetylglucosamine biosynthetic process"/>
    <property type="evidence" value="ECO:0007669"/>
    <property type="project" value="UniProtKB-UniRule"/>
</dbReference>